<organism evidence="1 2">
    <name type="scientific">Protea cynaroides</name>
    <dbReference type="NCBI Taxonomy" id="273540"/>
    <lineage>
        <taxon>Eukaryota</taxon>
        <taxon>Viridiplantae</taxon>
        <taxon>Streptophyta</taxon>
        <taxon>Embryophyta</taxon>
        <taxon>Tracheophyta</taxon>
        <taxon>Spermatophyta</taxon>
        <taxon>Magnoliopsida</taxon>
        <taxon>Proteales</taxon>
        <taxon>Proteaceae</taxon>
        <taxon>Protea</taxon>
    </lineage>
</organism>
<name>A0A9Q0GRL1_9MAGN</name>
<dbReference type="AlphaFoldDB" id="A0A9Q0GRL1"/>
<gene>
    <name evidence="1" type="ORF">NE237_027301</name>
</gene>
<comment type="caution">
    <text evidence="1">The sequence shown here is derived from an EMBL/GenBank/DDBJ whole genome shotgun (WGS) entry which is preliminary data.</text>
</comment>
<reference evidence="1" key="1">
    <citation type="journal article" date="2023" name="Plant J.">
        <title>The genome of the king protea, Protea cynaroides.</title>
        <authorList>
            <person name="Chang J."/>
            <person name="Duong T.A."/>
            <person name="Schoeman C."/>
            <person name="Ma X."/>
            <person name="Roodt D."/>
            <person name="Barker N."/>
            <person name="Li Z."/>
            <person name="Van de Peer Y."/>
            <person name="Mizrachi E."/>
        </authorList>
    </citation>
    <scope>NUCLEOTIDE SEQUENCE</scope>
    <source>
        <tissue evidence="1">Young leaves</tissue>
    </source>
</reference>
<evidence type="ECO:0000313" key="2">
    <source>
        <dbReference type="Proteomes" id="UP001141806"/>
    </source>
</evidence>
<proteinExistence type="predicted"/>
<accession>A0A9Q0GRL1</accession>
<keyword evidence="2" id="KW-1185">Reference proteome</keyword>
<protein>
    <submittedName>
        <fullName evidence="1">Uncharacterized protein</fullName>
    </submittedName>
</protein>
<dbReference type="Proteomes" id="UP001141806">
    <property type="component" value="Unassembled WGS sequence"/>
</dbReference>
<sequence length="167" mass="18343">MSTVAEYQSQPQSLIQTQTEDLLLGLGHTAITRDEKDDTIHLSSLCDNVCDNFLDVIGKVKVLDLVLDLCSSDGDVSGKLLRCSIDLIILRGSVVARCPWPTDSHVELGCNTQPLLLSISSQLWESSDVILVMRLPTSTCKLALLITTFVWLHGQPPLVVTRHHLSP</sequence>
<dbReference type="EMBL" id="JAMYWD010000012">
    <property type="protein sequence ID" value="KAJ4950469.1"/>
    <property type="molecule type" value="Genomic_DNA"/>
</dbReference>
<evidence type="ECO:0000313" key="1">
    <source>
        <dbReference type="EMBL" id="KAJ4950469.1"/>
    </source>
</evidence>